<evidence type="ECO:0000256" key="2">
    <source>
        <dbReference type="ARBA" id="ARBA00011923"/>
    </source>
</evidence>
<dbReference type="InterPro" id="IPR029063">
    <property type="entry name" value="SAM-dependent_MTases_sf"/>
</dbReference>
<dbReference type="CDD" id="cd20760">
    <property type="entry name" value="capping_2-OMTase_Mimiviridae"/>
    <property type="match status" value="1"/>
</dbReference>
<dbReference type="PROSITE" id="PS51612">
    <property type="entry name" value="SAM_MT_2O_PK"/>
    <property type="match status" value="1"/>
</dbReference>
<evidence type="ECO:0000313" key="8">
    <source>
        <dbReference type="EMBL" id="CAK9069831.1"/>
    </source>
</evidence>
<dbReference type="EC" id="2.1.1.57" evidence="2"/>
<sequence>MPVPSNLARGAAGRRSWAGEFALAVRCEDPASALANPHTWQRVALPVADYPELDALPLTKTLVPEAPKRTYRQRVEPWRPCYSASTRTWMKPRARSIGANGSSSWPSWSPCLEGLASFRTRMDRWTRRTDQSPILGSVMGACSTWTGLDCRLLLDFASEAQLLVYAGAAEGQHLAFLCELFPEIEVEAWDPRPFAPSAVPPEAPENLHVHQEYFTDDVAKDLANRDVPILFVSDIRTANWQVDTTEEHDRRLLADLQAQQRWVEVLHPKRALLKFRFPYTPGCTETLDGELRLPVWGPQTTTECRLLVTPRQEEPHFATKSYDHQCLWEQLFYFNTVTRISIYPRPDFVQEADEAAFKTAGLCRCFDCSREVDLLASYLMQRREVDSSGLAAAVVELARDVSIGCGRGPSGLLDAPKAPWQVQAEKDDAQMPPTKRVKSGSSEFVPISFCQDEQATHTCGYERAALPCRQALLFKGLSLERGLVRVNGLYRRSRGGHTILGLCSLYHKEPSV</sequence>
<evidence type="ECO:0000256" key="1">
    <source>
        <dbReference type="ARBA" id="ARBA00004328"/>
    </source>
</evidence>
<organism evidence="8 9">
    <name type="scientific">Durusdinium trenchii</name>
    <dbReference type="NCBI Taxonomy" id="1381693"/>
    <lineage>
        <taxon>Eukaryota</taxon>
        <taxon>Sar</taxon>
        <taxon>Alveolata</taxon>
        <taxon>Dinophyceae</taxon>
        <taxon>Suessiales</taxon>
        <taxon>Symbiodiniaceae</taxon>
        <taxon>Durusdinium</taxon>
    </lineage>
</organism>
<evidence type="ECO:0000256" key="6">
    <source>
        <dbReference type="ARBA" id="ARBA00034661"/>
    </source>
</evidence>
<accession>A0ABP0P217</accession>
<name>A0ABP0P217_9DINO</name>
<dbReference type="SUPFAM" id="SSF53335">
    <property type="entry name" value="S-adenosyl-L-methionine-dependent methyltransferases"/>
    <property type="match status" value="1"/>
</dbReference>
<gene>
    <name evidence="8" type="ORF">CCMP2556_LOCUS34338</name>
</gene>
<evidence type="ECO:0000256" key="7">
    <source>
        <dbReference type="ARBA" id="ARBA00046511"/>
    </source>
</evidence>
<dbReference type="InterPro" id="IPR025804">
    <property type="entry name" value="Pox/kineto_cap_MeTfrase"/>
</dbReference>
<evidence type="ECO:0000256" key="5">
    <source>
        <dbReference type="ARBA" id="ARBA00022917"/>
    </source>
</evidence>
<proteinExistence type="predicted"/>
<dbReference type="Proteomes" id="UP001642484">
    <property type="component" value="Unassembled WGS sequence"/>
</dbReference>
<dbReference type="InterPro" id="IPR000176">
    <property type="entry name" value="mRNA_MeTrfase-like"/>
</dbReference>
<evidence type="ECO:0000256" key="4">
    <source>
        <dbReference type="ARBA" id="ARBA00022768"/>
    </source>
</evidence>
<comment type="function">
    <text evidence="6">Displays methyltransferase, positive regulation of the poly(A) polymerase and transcription elongation activities. Involved in the modification of both mRNA ends and in intermediate and late gene positive transcription elongation. At the mRNAs 5' end, methylates the ribose 2' OH group of the first transcribed nucleotide, thereby producing a 2'-O-methylpurine cap. At the 3' end, functions as a processivity factor which stimulates the activity of the viral poly(A) polymerase OPG063 that creates mRNA's poly(A) tail. In the presence of OPG102, OPG063 does not dissociate from the RNA allowing tail elongation to around 250 adenylates.</text>
</comment>
<evidence type="ECO:0000256" key="3">
    <source>
        <dbReference type="ARBA" id="ARBA00015701"/>
    </source>
</evidence>
<evidence type="ECO:0000313" key="9">
    <source>
        <dbReference type="Proteomes" id="UP001642484"/>
    </source>
</evidence>
<dbReference type="EMBL" id="CAXAMN010022472">
    <property type="protein sequence ID" value="CAK9069831.1"/>
    <property type="molecule type" value="Genomic_DNA"/>
</dbReference>
<keyword evidence="4" id="KW-0251">Elongation factor</keyword>
<protein>
    <recommendedName>
        <fullName evidence="3">Cap-specific mRNA (nucleoside-2'-O-)-methyltransferase</fullName>
        <ecNumber evidence="2">2.1.1.57</ecNumber>
    </recommendedName>
</protein>
<reference evidence="8 9" key="1">
    <citation type="submission" date="2024-02" db="EMBL/GenBank/DDBJ databases">
        <authorList>
            <person name="Chen Y."/>
            <person name="Shah S."/>
            <person name="Dougan E. K."/>
            <person name="Thang M."/>
            <person name="Chan C."/>
        </authorList>
    </citation>
    <scope>NUCLEOTIDE SEQUENCE [LARGE SCALE GENOMIC DNA]</scope>
</reference>
<keyword evidence="5" id="KW-0648">Protein biosynthesis</keyword>
<dbReference type="Pfam" id="PF01358">
    <property type="entry name" value="PARP_regulatory"/>
    <property type="match status" value="1"/>
</dbReference>
<comment type="subunit">
    <text evidence="7">Interacts with poly(A) polymerase catalytic subunit OPG063. Interacts with OPG109 and OPG123; these interactions might help linking transcription to capping and polyadenylation.</text>
</comment>
<comment type="subcellular location">
    <subcellularLocation>
        <location evidence="1">Virion</location>
    </subcellularLocation>
</comment>
<keyword evidence="9" id="KW-1185">Reference proteome</keyword>
<dbReference type="Gene3D" id="3.40.50.150">
    <property type="entry name" value="Vaccinia Virus protein VP39"/>
    <property type="match status" value="1"/>
</dbReference>
<comment type="caution">
    <text evidence="8">The sequence shown here is derived from an EMBL/GenBank/DDBJ whole genome shotgun (WGS) entry which is preliminary data.</text>
</comment>